<evidence type="ECO:0000313" key="4">
    <source>
        <dbReference type="Proteomes" id="UP000198341"/>
    </source>
</evidence>
<dbReference type="InterPro" id="IPR011040">
    <property type="entry name" value="Sialidase"/>
</dbReference>
<dbReference type="CDD" id="cd15482">
    <property type="entry name" value="Sialidase_non-viral"/>
    <property type="match status" value="1"/>
</dbReference>
<dbReference type="Proteomes" id="UP000198341">
    <property type="component" value="Chromosome 6"/>
</dbReference>
<evidence type="ECO:0000313" key="3">
    <source>
        <dbReference type="EMBL" id="CCO17152.1"/>
    </source>
</evidence>
<proteinExistence type="predicted"/>
<dbReference type="InterPro" id="IPR036278">
    <property type="entry name" value="Sialidase_sf"/>
</dbReference>
<dbReference type="eggNOG" id="ENOG502R2WC">
    <property type="taxonomic scope" value="Eukaryota"/>
</dbReference>
<dbReference type="EMBL" id="FO082273">
    <property type="protein sequence ID" value="CCO17152.1"/>
    <property type="molecule type" value="Genomic_DNA"/>
</dbReference>
<keyword evidence="4" id="KW-1185">Reference proteome</keyword>
<evidence type="ECO:0000256" key="1">
    <source>
        <dbReference type="SAM" id="MobiDB-lite"/>
    </source>
</evidence>
<evidence type="ECO:0000259" key="2">
    <source>
        <dbReference type="Pfam" id="PF13088"/>
    </source>
</evidence>
<dbReference type="SUPFAM" id="SSF50939">
    <property type="entry name" value="Sialidases"/>
    <property type="match status" value="1"/>
</dbReference>
<accession>K8EG75</accession>
<gene>
    <name evidence="3" type="ORF">Bathy06g02480</name>
</gene>
<dbReference type="OrthoDB" id="504663at2759"/>
<dbReference type="Gene3D" id="2.120.10.10">
    <property type="match status" value="2"/>
</dbReference>
<dbReference type="PANTHER" id="PTHR43752:SF2">
    <property type="entry name" value="BNR_ASP-BOX REPEAT FAMILY PROTEIN"/>
    <property type="match status" value="1"/>
</dbReference>
<organism evidence="3 4">
    <name type="scientific">Bathycoccus prasinos</name>
    <dbReference type="NCBI Taxonomy" id="41875"/>
    <lineage>
        <taxon>Eukaryota</taxon>
        <taxon>Viridiplantae</taxon>
        <taxon>Chlorophyta</taxon>
        <taxon>Mamiellophyceae</taxon>
        <taxon>Mamiellales</taxon>
        <taxon>Bathycoccaceae</taxon>
        <taxon>Bathycoccus</taxon>
    </lineage>
</organism>
<dbReference type="KEGG" id="bpg:Bathy06g02480"/>
<dbReference type="RefSeq" id="XP_007512552.1">
    <property type="nucleotide sequence ID" value="XM_007512490.1"/>
</dbReference>
<dbReference type="AlphaFoldDB" id="K8EG75"/>
<feature type="domain" description="Sialidase" evidence="2">
    <location>
        <begin position="62"/>
        <end position="392"/>
    </location>
</feature>
<reference evidence="3 4" key="1">
    <citation type="submission" date="2011-10" db="EMBL/GenBank/DDBJ databases">
        <authorList>
            <person name="Genoscope - CEA"/>
        </authorList>
    </citation>
    <scope>NUCLEOTIDE SEQUENCE [LARGE SCALE GENOMIC DNA]</scope>
    <source>
        <strain evidence="3 4">RCC 1105</strain>
    </source>
</reference>
<feature type="region of interest" description="Disordered" evidence="1">
    <location>
        <begin position="209"/>
        <end position="236"/>
    </location>
</feature>
<dbReference type="Pfam" id="PF13088">
    <property type="entry name" value="BNR_2"/>
    <property type="match status" value="1"/>
</dbReference>
<protein>
    <recommendedName>
        <fullName evidence="2">Sialidase domain-containing protein</fullName>
    </recommendedName>
</protein>
<name>K8EG75_9CHLO</name>
<sequence>MTASTTHEDFEYARWLDSNVSTLVKADKKNAFEVFSFASENAKDAKISYAHMGTMCETKRGLFCAAFQCSTSGCEGKPGQHVRFCTSEDKCETWTETKVPMFGLNALWSPVLHYLEQTDEILLFYSESRKQLSPGGDVKLIRTRDEGMSWSEPETILTHESLGGVPKVIANRVCQGLKEECLRLPFWTEPTDSWLRYRQYHPMEENASLKKKVYHSPPGSRDDDSESVYSGTIDSHDGGKTWEAPRIKQLVKFPEHTWLIENSVLRSALQNEYSMYMRSATGEVWYSSGDDAQQYWSTPEPIPNLPNPNSKVSANVDSFVYTTANGEVKERVVLALNPSKTKRAPLGLYICRAHNREESGNQKYPFIEVEGDPNGNFAYPTTFIASDGSVFVIYTAWDVGIRVYRVPSLDLETALVS</sequence>
<dbReference type="PANTHER" id="PTHR43752">
    <property type="entry name" value="BNR/ASP-BOX REPEAT FAMILY PROTEIN"/>
    <property type="match status" value="1"/>
</dbReference>
<dbReference type="GeneID" id="19015228"/>